<dbReference type="InterPro" id="IPR005467">
    <property type="entry name" value="His_kinase_dom"/>
</dbReference>
<dbReference type="SMART" id="SM00065">
    <property type="entry name" value="GAF"/>
    <property type="match status" value="1"/>
</dbReference>
<dbReference type="SMART" id="SM00220">
    <property type="entry name" value="S_TKc"/>
    <property type="match status" value="1"/>
</dbReference>
<evidence type="ECO:0000256" key="6">
    <source>
        <dbReference type="SAM" id="Coils"/>
    </source>
</evidence>
<dbReference type="SUPFAM" id="SSF52540">
    <property type="entry name" value="P-loop containing nucleoside triphosphate hydrolases"/>
    <property type="match status" value="1"/>
</dbReference>
<dbReference type="SUPFAM" id="SSF56112">
    <property type="entry name" value="Protein kinase-like (PK-like)"/>
    <property type="match status" value="1"/>
</dbReference>
<keyword evidence="10" id="KW-1185">Reference proteome</keyword>
<dbReference type="SUPFAM" id="SSF55874">
    <property type="entry name" value="ATPase domain of HSP90 chaperone/DNA topoisomerase II/histidine kinase"/>
    <property type="match status" value="1"/>
</dbReference>
<evidence type="ECO:0000313" key="10">
    <source>
        <dbReference type="Proteomes" id="UP000031549"/>
    </source>
</evidence>
<dbReference type="Gene3D" id="3.30.450.40">
    <property type="match status" value="1"/>
</dbReference>
<keyword evidence="4" id="KW-0418">Kinase</keyword>
<dbReference type="SMART" id="SM00387">
    <property type="entry name" value="HATPase_c"/>
    <property type="match status" value="1"/>
</dbReference>
<dbReference type="Gene3D" id="1.10.510.10">
    <property type="entry name" value="Transferase(Phosphotransferase) domain 1"/>
    <property type="match status" value="1"/>
</dbReference>
<dbReference type="Gene3D" id="3.30.565.10">
    <property type="entry name" value="Histidine kinase-like ATPase, C-terminal domain"/>
    <property type="match status" value="1"/>
</dbReference>
<comment type="catalytic activity">
    <reaction evidence="1">
        <text>ATP + protein L-histidine = ADP + protein N-phospho-L-histidine.</text>
        <dbReference type="EC" id="2.7.13.3"/>
    </reaction>
</comment>
<name>A0A846H9B3_9CYAN</name>
<dbReference type="Pfam" id="PF13191">
    <property type="entry name" value="AAA_16"/>
    <property type="match status" value="1"/>
</dbReference>
<dbReference type="Gene3D" id="3.40.50.300">
    <property type="entry name" value="P-loop containing nucleotide triphosphate hydrolases"/>
    <property type="match status" value="1"/>
</dbReference>
<dbReference type="SUPFAM" id="SSF48452">
    <property type="entry name" value="TPR-like"/>
    <property type="match status" value="1"/>
</dbReference>
<dbReference type="PRINTS" id="PR00344">
    <property type="entry name" value="BCTRLSENSOR"/>
</dbReference>
<dbReference type="PROSITE" id="PS50011">
    <property type="entry name" value="PROTEIN_KINASE_DOM"/>
    <property type="match status" value="1"/>
</dbReference>
<evidence type="ECO:0000256" key="5">
    <source>
        <dbReference type="ARBA" id="ARBA00023012"/>
    </source>
</evidence>
<dbReference type="InterPro" id="IPR004358">
    <property type="entry name" value="Sig_transdc_His_kin-like_C"/>
</dbReference>
<dbReference type="InterPro" id="IPR003594">
    <property type="entry name" value="HATPase_dom"/>
</dbReference>
<evidence type="ECO:0000256" key="4">
    <source>
        <dbReference type="ARBA" id="ARBA00022777"/>
    </source>
</evidence>
<dbReference type="Gene3D" id="3.30.200.20">
    <property type="entry name" value="Phosphorylase Kinase, domain 1"/>
    <property type="match status" value="1"/>
</dbReference>
<dbReference type="InterPro" id="IPR029016">
    <property type="entry name" value="GAF-like_dom_sf"/>
</dbReference>
<reference evidence="9 10" key="1">
    <citation type="journal article" date="2015" name="Genome Announc.">
        <title>Draft Genome Sequence of Cyanobacterium Hassallia byssoidea Strain VB512170, Isolated from Monuments in India.</title>
        <authorList>
            <person name="Singh D."/>
            <person name="Chandrababunaidu M.M."/>
            <person name="Panda A."/>
            <person name="Sen D."/>
            <person name="Bhattacharyya S."/>
            <person name="Adhikary S.P."/>
            <person name="Tripathy S."/>
        </authorList>
    </citation>
    <scope>NUCLEOTIDE SEQUENCE [LARGE SCALE GENOMIC DNA]</scope>
    <source>
        <strain evidence="9 10">VB512170</strain>
    </source>
</reference>
<evidence type="ECO:0000259" key="8">
    <source>
        <dbReference type="PROSITE" id="PS50109"/>
    </source>
</evidence>
<organism evidence="9 10">
    <name type="scientific">Hassallia byssoidea VB512170</name>
    <dbReference type="NCBI Taxonomy" id="1304833"/>
    <lineage>
        <taxon>Bacteria</taxon>
        <taxon>Bacillati</taxon>
        <taxon>Cyanobacteriota</taxon>
        <taxon>Cyanophyceae</taxon>
        <taxon>Nostocales</taxon>
        <taxon>Tolypothrichaceae</taxon>
        <taxon>Hassallia</taxon>
    </lineage>
</organism>
<dbReference type="InterPro" id="IPR011990">
    <property type="entry name" value="TPR-like_helical_dom_sf"/>
</dbReference>
<dbReference type="Proteomes" id="UP000031549">
    <property type="component" value="Unassembled WGS sequence"/>
</dbReference>
<feature type="coiled-coil region" evidence="6">
    <location>
        <begin position="1549"/>
        <end position="1576"/>
    </location>
</feature>
<dbReference type="PANTHER" id="PTHR43642:SF1">
    <property type="entry name" value="HYBRID SIGNAL TRANSDUCTION HISTIDINE KINASE G"/>
    <property type="match status" value="1"/>
</dbReference>
<dbReference type="SUPFAM" id="SSF55781">
    <property type="entry name" value="GAF domain-like"/>
    <property type="match status" value="1"/>
</dbReference>
<sequence length="1840" mass="206486">MANIRVSIPGYQVSEELYNGSRTVVYRGYRETDFLPVVIKLLKNPYPSFSELVQFRNQYTIAKNLNSPLIIQTYSLEPYQNGYMLVMEDFGGISLKEWGVGSGEWGVGGTLESLMEFLQIAIALSNTLDILYRSRIIHKDIKPSNILINPLTKQVKLIDFSIASLLPRETQTLISPNVLEGTLAYISPEQTGRMNRGIDYRTDFYSLGVTLYELLTGELPFTSNDPMELVHCHIAKLPPSLREVKSQKSKGASVLGRQRRGRVSRLEATVVGSADLKQLAFKSEEIPQVLSDIVRKLMAKNAEDRYQSAFGLKFDLETCLYQLKETGIIESFPIAQRDVCDRFIIPDKLYGRETEVEILLQAFERVSQGATQMMLVAGFSGIGKTAVVNVVHKPIVKQRGYFIKGKYDQFQRNIPLSAFVQAFRDLIGQLLTENDAQIQQWKSKILSAVGENGQVIIEVIPELSRIIGIQPPVLELSGTAAENRFNLLFQKFTQVFTSLEHPLVMFLDDLQWADSASLKLMQLLMADTNHLLLIGAYRDNEIKPAHPLMLTLSDIQKTATTINTITLAPLSQRQVNQLVADTLKSTENLALPLSQLVSHKTQGNPFFATQFLKALHQDGLIEFNFSSGCWQCDITQINQRSLTNDVVEFMALQLQKLPESTQGVLKLAACIGNQFDLETLAIVSKQSKIETAACLWSALQDDLILPQSEVYKFFVGSENQAVTQENSEIIGYKFLHDRVQQAAYSLIPEAQKQKTHLRIGQLLLQELSQQEQQERIFDLVNQLNLGQAAIAIDEQKKQLAGLNLQAGQKAKLSAAYQASQSYYTTGIDLLPATAWQTDYELMYSLHRYGSEAAYLCGNFDQAEVLYGEALSHAQTPLDKAVIYRVQMTQYQLQGRNAEAIAIQRQSLQLLGWEMPAQELIQQSLDEEIAIVNRFLEQQTVESILNFPKMSDANIAEMLRILQILFYAAWLDGQSTLALLALAKMTTLCMQYGNSDMSPFGYVGYGLIANAMLKNSAIAYQFGEMAVQLCEQFDNADVRGMTNFLFAADVHSWSRPIREADTYYDNAYKYGMEAGNWLTVGFTMMQSGSDRLTYGKNLDELYAIAQANADFLRNIKSLENLDALIVGVIQPIRNLLGLTKTPFSFDDESFSEAEYLQKYSNTPYHLAWLYSVKIRHAYLFDHKAAYPDLILQLSIIENTISSHAKVPSSVFYVALMHLSLAEIASDEQQRQFHWQALIPLEERLNSWARTCPENILHKCLLIQAEKARLNGQKAEALDFYEQAIAQAQRQGYGYEEAIANELAAKFYLDWGKEKVAADYIHEAYYCYTRWGAKAKTSDLEKRYPQLLKLILEQQRLTLKHDETISFRGTSSSTCTNSTCSTSLFDVLDFTSVLKAAQAISSSLELDQLIASLTRIILENSGAKKAVLLLPQENTWQVRAITLIEHEEIQTILEPQSLFNCQDIPVKIINYVKNTQQTVVIDNCKTDIPGLIGEYMLEHQPQSVCCTPIINQGHLVGILYLENQLTQGVFTRDRLSVINLLSSQAAISLENARLYQQAQQALQDLQQAQLQIVQSEKMSALGNLVAGVAHEMNNPLGFIAASLKQAKPSLADIVEHLKLYQQSLPNPGDEIIDHAVEIDLDYSLEDLPKIIDSMVMACDRLRNISTSLRTFSRADKDYKVPFNIHEGIDSTILILKHRLKANEQRPAIEVITEYGNLPKIECFPGQLNQVFMNIMANAIDALEESNTGRTFEEIQVNPNRITITTSVENEGVKISIADNGQGMTESVKQKIFDHLFTTKAVGKGTGLGLAIAKSIVEETHGGKLSFNSVLGQGTEFLIDIPV</sequence>
<keyword evidence="3" id="KW-0597">Phosphoprotein</keyword>
<evidence type="ECO:0000313" key="9">
    <source>
        <dbReference type="EMBL" id="NEU73673.1"/>
    </source>
</evidence>
<dbReference type="InterPro" id="IPR003661">
    <property type="entry name" value="HisK_dim/P_dom"/>
</dbReference>
<proteinExistence type="predicted"/>
<dbReference type="InterPro" id="IPR036097">
    <property type="entry name" value="HisK_dim/P_sf"/>
</dbReference>
<dbReference type="EMBL" id="JTCM02000027">
    <property type="protein sequence ID" value="NEU73673.1"/>
    <property type="molecule type" value="Genomic_DNA"/>
</dbReference>
<feature type="domain" description="Histidine kinase" evidence="8">
    <location>
        <begin position="1585"/>
        <end position="1840"/>
    </location>
</feature>
<gene>
    <name evidence="9" type="ORF">PI95_014175</name>
</gene>
<dbReference type="Pfam" id="PF00069">
    <property type="entry name" value="Pkinase"/>
    <property type="match status" value="1"/>
</dbReference>
<dbReference type="InterPro" id="IPR011009">
    <property type="entry name" value="Kinase-like_dom_sf"/>
</dbReference>
<dbReference type="CDD" id="cd00082">
    <property type="entry name" value="HisKA"/>
    <property type="match status" value="1"/>
</dbReference>
<dbReference type="SUPFAM" id="SSF47384">
    <property type="entry name" value="Homodimeric domain of signal transducing histidine kinase"/>
    <property type="match status" value="1"/>
</dbReference>
<evidence type="ECO:0000259" key="7">
    <source>
        <dbReference type="PROSITE" id="PS50011"/>
    </source>
</evidence>
<protein>
    <recommendedName>
        <fullName evidence="2">histidine kinase</fullName>
        <ecNumber evidence="2">2.7.13.3</ecNumber>
    </recommendedName>
</protein>
<accession>A0A846H9B3</accession>
<dbReference type="Pfam" id="PF01590">
    <property type="entry name" value="GAF"/>
    <property type="match status" value="1"/>
</dbReference>
<evidence type="ECO:0000256" key="2">
    <source>
        <dbReference type="ARBA" id="ARBA00012438"/>
    </source>
</evidence>
<dbReference type="EC" id="2.7.13.3" evidence="2"/>
<keyword evidence="4" id="KW-0808">Transferase</keyword>
<dbReference type="InterPro" id="IPR003018">
    <property type="entry name" value="GAF"/>
</dbReference>
<dbReference type="GO" id="GO:0005524">
    <property type="term" value="F:ATP binding"/>
    <property type="evidence" value="ECO:0007669"/>
    <property type="project" value="InterPro"/>
</dbReference>
<dbReference type="CDD" id="cd14014">
    <property type="entry name" value="STKc_PknB_like"/>
    <property type="match status" value="1"/>
</dbReference>
<dbReference type="Pfam" id="PF02518">
    <property type="entry name" value="HATPase_c"/>
    <property type="match status" value="1"/>
</dbReference>
<dbReference type="InterPro" id="IPR036890">
    <property type="entry name" value="HATPase_C_sf"/>
</dbReference>
<evidence type="ECO:0000256" key="3">
    <source>
        <dbReference type="ARBA" id="ARBA00022553"/>
    </source>
</evidence>
<dbReference type="PANTHER" id="PTHR43642">
    <property type="entry name" value="HYBRID SIGNAL TRANSDUCTION HISTIDINE KINASE G"/>
    <property type="match status" value="1"/>
</dbReference>
<dbReference type="PROSITE" id="PS00108">
    <property type="entry name" value="PROTEIN_KINASE_ST"/>
    <property type="match status" value="1"/>
</dbReference>
<dbReference type="InterPro" id="IPR008271">
    <property type="entry name" value="Ser/Thr_kinase_AS"/>
</dbReference>
<dbReference type="GO" id="GO:0000155">
    <property type="term" value="F:phosphorelay sensor kinase activity"/>
    <property type="evidence" value="ECO:0007669"/>
    <property type="project" value="InterPro"/>
</dbReference>
<feature type="domain" description="Protein kinase" evidence="7">
    <location>
        <begin position="11"/>
        <end position="320"/>
    </location>
</feature>
<dbReference type="InterPro" id="IPR027417">
    <property type="entry name" value="P-loop_NTPase"/>
</dbReference>
<dbReference type="InterPro" id="IPR053159">
    <property type="entry name" value="Hybrid_Histidine_Kinase"/>
</dbReference>
<dbReference type="RefSeq" id="WP_039748404.1">
    <property type="nucleotide sequence ID" value="NZ_JTCM02000027.1"/>
</dbReference>
<keyword evidence="5" id="KW-0902">Two-component regulatory system</keyword>
<dbReference type="InterPro" id="IPR041664">
    <property type="entry name" value="AAA_16"/>
</dbReference>
<dbReference type="InterPro" id="IPR000719">
    <property type="entry name" value="Prot_kinase_dom"/>
</dbReference>
<dbReference type="Gene3D" id="1.10.287.130">
    <property type="match status" value="1"/>
</dbReference>
<keyword evidence="6" id="KW-0175">Coiled coil</keyword>
<evidence type="ECO:0000256" key="1">
    <source>
        <dbReference type="ARBA" id="ARBA00000085"/>
    </source>
</evidence>
<comment type="caution">
    <text evidence="9">The sequence shown here is derived from an EMBL/GenBank/DDBJ whole genome shotgun (WGS) entry which is preliminary data.</text>
</comment>
<dbReference type="PROSITE" id="PS50109">
    <property type="entry name" value="HIS_KIN"/>
    <property type="match status" value="1"/>
</dbReference>